<evidence type="ECO:0000256" key="1">
    <source>
        <dbReference type="SAM" id="SignalP"/>
    </source>
</evidence>
<protein>
    <submittedName>
        <fullName evidence="2">Uncharacterized protein</fullName>
    </submittedName>
</protein>
<proteinExistence type="predicted"/>
<sequence length="96" mass="11035">MNRQISVAAWLGSRSLLLYLRFSTRSVVKNCYPIRPGRADDWLIKNMLRASYDPGSIEVLESVFSFNLSIPLNHLLGRFKGKVLDYTGNERPNSRF</sequence>
<evidence type="ECO:0000313" key="3">
    <source>
        <dbReference type="Proteomes" id="UP000035740"/>
    </source>
</evidence>
<dbReference type="Proteomes" id="UP000035740">
    <property type="component" value="Chromosome 3"/>
</dbReference>
<dbReference type="AlphaFoldDB" id="A0A0J8CV22"/>
<dbReference type="EMBL" id="KQ090058">
    <property type="protein sequence ID" value="KMT15899.1"/>
    <property type="molecule type" value="Genomic_DNA"/>
</dbReference>
<feature type="signal peptide" evidence="1">
    <location>
        <begin position="1"/>
        <end position="15"/>
    </location>
</feature>
<organism evidence="2 3">
    <name type="scientific">Beta vulgaris subsp. vulgaris</name>
    <name type="common">Beet</name>
    <dbReference type="NCBI Taxonomy" id="3555"/>
    <lineage>
        <taxon>Eukaryota</taxon>
        <taxon>Viridiplantae</taxon>
        <taxon>Streptophyta</taxon>
        <taxon>Embryophyta</taxon>
        <taxon>Tracheophyta</taxon>
        <taxon>Spermatophyta</taxon>
        <taxon>Magnoliopsida</taxon>
        <taxon>eudicotyledons</taxon>
        <taxon>Gunneridae</taxon>
        <taxon>Pentapetalae</taxon>
        <taxon>Caryophyllales</taxon>
        <taxon>Chenopodiaceae</taxon>
        <taxon>Betoideae</taxon>
        <taxon>Beta</taxon>
    </lineage>
</organism>
<dbReference type="PANTHER" id="PTHR47832:SF1">
    <property type="entry name" value="DNA PHOTOLYASE"/>
    <property type="match status" value="1"/>
</dbReference>
<keyword evidence="1" id="KW-0732">Signal</keyword>
<accession>A0A0J8CV22</accession>
<name>A0A0J8CV22_BETVV</name>
<dbReference type="PANTHER" id="PTHR47832">
    <property type="entry name" value="DNA PHOTOLYASE"/>
    <property type="match status" value="1"/>
</dbReference>
<evidence type="ECO:0000313" key="2">
    <source>
        <dbReference type="EMBL" id="KMT15899.1"/>
    </source>
</evidence>
<gene>
    <name evidence="2" type="ORF">BVRB_3g055860</name>
</gene>
<feature type="chain" id="PRO_5013334479" evidence="1">
    <location>
        <begin position="16"/>
        <end position="96"/>
    </location>
</feature>
<keyword evidence="3" id="KW-1185">Reference proteome</keyword>
<reference evidence="2 3" key="1">
    <citation type="journal article" date="2014" name="Nature">
        <title>The genome of the recently domesticated crop plant sugar beet (Beta vulgaris).</title>
        <authorList>
            <person name="Dohm J.C."/>
            <person name="Minoche A.E."/>
            <person name="Holtgrawe D."/>
            <person name="Capella-Gutierrez S."/>
            <person name="Zakrzewski F."/>
            <person name="Tafer H."/>
            <person name="Rupp O."/>
            <person name="Sorensen T.R."/>
            <person name="Stracke R."/>
            <person name="Reinhardt R."/>
            <person name="Goesmann A."/>
            <person name="Kraft T."/>
            <person name="Schulz B."/>
            <person name="Stadler P.F."/>
            <person name="Schmidt T."/>
            <person name="Gabaldon T."/>
            <person name="Lehrach H."/>
            <person name="Weisshaar B."/>
            <person name="Himmelbauer H."/>
        </authorList>
    </citation>
    <scope>NUCLEOTIDE SEQUENCE [LARGE SCALE GENOMIC DNA]</scope>
    <source>
        <tissue evidence="2">Taproot</tissue>
    </source>
</reference>
<dbReference type="Gramene" id="KMT15899">
    <property type="protein sequence ID" value="KMT15899"/>
    <property type="gene ID" value="BVRB_3g055860"/>
</dbReference>